<proteinExistence type="predicted"/>
<gene>
    <name evidence="2" type="ORF">K7J14_15185</name>
</gene>
<feature type="transmembrane region" description="Helical" evidence="1">
    <location>
        <begin position="112"/>
        <end position="131"/>
    </location>
</feature>
<dbReference type="RefSeq" id="WP_230758366.1">
    <property type="nucleotide sequence ID" value="NZ_JAINWA010000003.1"/>
</dbReference>
<accession>A0AAE3EJU4</accession>
<protein>
    <submittedName>
        <fullName evidence="2">Uncharacterized protein</fullName>
    </submittedName>
</protein>
<keyword evidence="3" id="KW-1185">Reference proteome</keyword>
<feature type="transmembrane region" description="Helical" evidence="1">
    <location>
        <begin position="23"/>
        <end position="44"/>
    </location>
</feature>
<dbReference type="AlphaFoldDB" id="A0AAE3EJU4"/>
<evidence type="ECO:0000313" key="2">
    <source>
        <dbReference type="EMBL" id="MCD1656042.1"/>
    </source>
</evidence>
<feature type="transmembrane region" description="Helical" evidence="1">
    <location>
        <begin position="50"/>
        <end position="69"/>
    </location>
</feature>
<comment type="caution">
    <text evidence="2">The sequence shown here is derived from an EMBL/GenBank/DDBJ whole genome shotgun (WGS) entry which is preliminary data.</text>
</comment>
<keyword evidence="1" id="KW-1133">Transmembrane helix</keyword>
<evidence type="ECO:0000313" key="3">
    <source>
        <dbReference type="Proteomes" id="UP001198163"/>
    </source>
</evidence>
<dbReference type="EMBL" id="JAINWA010000003">
    <property type="protein sequence ID" value="MCD1656042.1"/>
    <property type="molecule type" value="Genomic_DNA"/>
</dbReference>
<keyword evidence="1" id="KW-0472">Membrane</keyword>
<dbReference type="Proteomes" id="UP001198163">
    <property type="component" value="Unassembled WGS sequence"/>
</dbReference>
<organism evidence="2 3">
    <name type="scientific">Teretinema zuelzerae</name>
    <dbReference type="NCBI Taxonomy" id="156"/>
    <lineage>
        <taxon>Bacteria</taxon>
        <taxon>Pseudomonadati</taxon>
        <taxon>Spirochaetota</taxon>
        <taxon>Spirochaetia</taxon>
        <taxon>Spirochaetales</taxon>
        <taxon>Treponemataceae</taxon>
        <taxon>Teretinema</taxon>
    </lineage>
</organism>
<reference evidence="2" key="1">
    <citation type="submission" date="2021-08" db="EMBL/GenBank/DDBJ databases">
        <title>Comparative analyses of Brucepasteria parasyntrophica and Teretinema zuelzerae.</title>
        <authorList>
            <person name="Song Y."/>
            <person name="Brune A."/>
        </authorList>
    </citation>
    <scope>NUCLEOTIDE SEQUENCE</scope>
    <source>
        <strain evidence="2">DSM 1903</strain>
    </source>
</reference>
<keyword evidence="1" id="KW-0812">Transmembrane</keyword>
<name>A0AAE3EJU4_9SPIR</name>
<sequence>MESKTKEFTQKVEDAQRLLIRRIIPWGIIFITFIVLGIIASFSPENEGEPVIGLGVVIGYFLFCIPWLWNDIKNNFRRSMVESEYNSNRPRFGLDAGDAMPAIRSMIFAGKLTLTIFLVPYKVVQTVLIVIKK</sequence>
<evidence type="ECO:0000256" key="1">
    <source>
        <dbReference type="SAM" id="Phobius"/>
    </source>
</evidence>